<organism evidence="3 4">
    <name type="scientific">Actinacidiphila oryziradicis</name>
    <dbReference type="NCBI Taxonomy" id="2571141"/>
    <lineage>
        <taxon>Bacteria</taxon>
        <taxon>Bacillati</taxon>
        <taxon>Actinomycetota</taxon>
        <taxon>Actinomycetes</taxon>
        <taxon>Kitasatosporales</taxon>
        <taxon>Streptomycetaceae</taxon>
        <taxon>Actinacidiphila</taxon>
    </lineage>
</organism>
<comment type="caution">
    <text evidence="3">The sequence shown here is derived from an EMBL/GenBank/DDBJ whole genome shotgun (WGS) entry which is preliminary data.</text>
</comment>
<dbReference type="OrthoDB" id="52928at2"/>
<evidence type="ECO:0000256" key="1">
    <source>
        <dbReference type="SAM" id="MobiDB-lite"/>
    </source>
</evidence>
<dbReference type="GO" id="GO:0015074">
    <property type="term" value="P:DNA integration"/>
    <property type="evidence" value="ECO:0007669"/>
    <property type="project" value="InterPro"/>
</dbReference>
<dbReference type="Gene3D" id="3.30.420.10">
    <property type="entry name" value="Ribonuclease H-like superfamily/Ribonuclease H"/>
    <property type="match status" value="1"/>
</dbReference>
<dbReference type="PROSITE" id="PS50994">
    <property type="entry name" value="INTEGRASE"/>
    <property type="match status" value="1"/>
</dbReference>
<gene>
    <name evidence="3" type="ORF">FCI23_15130</name>
</gene>
<protein>
    <submittedName>
        <fullName evidence="3">Integrase</fullName>
    </submittedName>
</protein>
<dbReference type="InterPro" id="IPR001584">
    <property type="entry name" value="Integrase_cat-core"/>
</dbReference>
<feature type="compositionally biased region" description="Basic residues" evidence="1">
    <location>
        <begin position="625"/>
        <end position="635"/>
    </location>
</feature>
<sequence>MRLGDRVRFQERTYAVVGLTGMRVRLADALGTGMLVDQVHLQSAEDFAVLGVGDRAALGSAASLDRLPGPVAERALWWQRHLVELLTGLPPDAPAGARVKPEYDPAGRSLAERERAKAAELVALGEEVTARTVKRKRQQYEAGGIAAVVDHRLAPHASLLGRADARVVAAIRQAIGESVPASTRTIEHARWRTERILDAEHGQGVVEMPSRATFYRLFEKLSHGVHVTGSARTRRSLADQPEGPFRYESVAAPGELMQIDSTPLDVLVRLDDGVPGRVELSALVDLATRTVAAAVVRPTTKSVDASLLLARALTPEPMRPGWVQALEMSRSVLPHRRLLSLDERLEHAAARPVIIPETIVCDRGKAFISDNFRSAYRTLEITFQPCHPRSPAEKPHIERTLESVATLFCQFVSGYLGRTAEHRGRGVEDEPLWSMLEIQDFLDEWLIAKWQNRPHDGLRDPGVPGRTFTPNQKYAALVESAGYVPLALSGDDYVELLPATWRVVNSYGIKINNRVYDCPDLGPFRRQPSGVTRKQNLWEIHRDPYDAGWIWMRHHWETGWIPVPWKHLGSVPQPFGDLAWDHAAADLRSKDNPTPTEQETAQAVAKLLVRANQGPTDQGDGHAARPSKRDRRVAARTRAAAESTGPHPPRPEPPPVAEHDPPLHGDEAVDGTDDEPIAKVIPLGVFDPFKEADKRW</sequence>
<feature type="domain" description="Integrase catalytic" evidence="2">
    <location>
        <begin position="249"/>
        <end position="408"/>
    </location>
</feature>
<name>A0A4U0SP05_9ACTN</name>
<dbReference type="EMBL" id="SUMC01000011">
    <property type="protein sequence ID" value="TKA10958.1"/>
    <property type="molecule type" value="Genomic_DNA"/>
</dbReference>
<dbReference type="GO" id="GO:0003676">
    <property type="term" value="F:nucleic acid binding"/>
    <property type="evidence" value="ECO:0007669"/>
    <property type="project" value="InterPro"/>
</dbReference>
<dbReference type="AlphaFoldDB" id="A0A4U0SP05"/>
<keyword evidence="4" id="KW-1185">Reference proteome</keyword>
<proteinExistence type="predicted"/>
<dbReference type="InterPro" id="IPR036397">
    <property type="entry name" value="RNaseH_sf"/>
</dbReference>
<dbReference type="Proteomes" id="UP000305778">
    <property type="component" value="Unassembled WGS sequence"/>
</dbReference>
<evidence type="ECO:0000313" key="4">
    <source>
        <dbReference type="Proteomes" id="UP000305778"/>
    </source>
</evidence>
<feature type="region of interest" description="Disordered" evidence="1">
    <location>
        <begin position="613"/>
        <end position="680"/>
    </location>
</feature>
<evidence type="ECO:0000313" key="3">
    <source>
        <dbReference type="EMBL" id="TKA10958.1"/>
    </source>
</evidence>
<accession>A0A4U0SP05</accession>
<dbReference type="InterPro" id="IPR012337">
    <property type="entry name" value="RNaseH-like_sf"/>
</dbReference>
<feature type="compositionally biased region" description="Basic and acidic residues" evidence="1">
    <location>
        <begin position="657"/>
        <end position="667"/>
    </location>
</feature>
<dbReference type="SUPFAM" id="SSF53098">
    <property type="entry name" value="Ribonuclease H-like"/>
    <property type="match status" value="1"/>
</dbReference>
<reference evidence="3 4" key="1">
    <citation type="submission" date="2019-04" db="EMBL/GenBank/DDBJ databases">
        <title>Streptomyces oryziradicis sp. nov., a novel actinomycete isolated from rhizosphere soil of rice (Oryza sativa L.).</title>
        <authorList>
            <person name="Li C."/>
        </authorList>
    </citation>
    <scope>NUCLEOTIDE SEQUENCE [LARGE SCALE GENOMIC DNA]</scope>
    <source>
        <strain evidence="3 4">NEAU-C40</strain>
    </source>
</reference>
<feature type="compositionally biased region" description="Pro residues" evidence="1">
    <location>
        <begin position="646"/>
        <end position="656"/>
    </location>
</feature>
<evidence type="ECO:0000259" key="2">
    <source>
        <dbReference type="PROSITE" id="PS50994"/>
    </source>
</evidence>